<feature type="region of interest" description="Disordered" evidence="1">
    <location>
        <begin position="1"/>
        <end position="46"/>
    </location>
</feature>
<name>A0A4Z2IBL3_9TELE</name>
<organism evidence="2 3">
    <name type="scientific">Liparis tanakae</name>
    <name type="common">Tanaka's snailfish</name>
    <dbReference type="NCBI Taxonomy" id="230148"/>
    <lineage>
        <taxon>Eukaryota</taxon>
        <taxon>Metazoa</taxon>
        <taxon>Chordata</taxon>
        <taxon>Craniata</taxon>
        <taxon>Vertebrata</taxon>
        <taxon>Euteleostomi</taxon>
        <taxon>Actinopterygii</taxon>
        <taxon>Neopterygii</taxon>
        <taxon>Teleostei</taxon>
        <taxon>Neoteleostei</taxon>
        <taxon>Acanthomorphata</taxon>
        <taxon>Eupercaria</taxon>
        <taxon>Perciformes</taxon>
        <taxon>Cottioidei</taxon>
        <taxon>Cottales</taxon>
        <taxon>Liparidae</taxon>
        <taxon>Liparis</taxon>
    </lineage>
</organism>
<evidence type="ECO:0000313" key="3">
    <source>
        <dbReference type="Proteomes" id="UP000314294"/>
    </source>
</evidence>
<dbReference type="EMBL" id="SRLO01000110">
    <property type="protein sequence ID" value="TNN74802.1"/>
    <property type="molecule type" value="Genomic_DNA"/>
</dbReference>
<reference evidence="2 3" key="1">
    <citation type="submission" date="2019-03" db="EMBL/GenBank/DDBJ databases">
        <title>First draft genome of Liparis tanakae, snailfish: a comprehensive survey of snailfish specific genes.</title>
        <authorList>
            <person name="Kim W."/>
            <person name="Song I."/>
            <person name="Jeong J.-H."/>
            <person name="Kim D."/>
            <person name="Kim S."/>
            <person name="Ryu S."/>
            <person name="Song J.Y."/>
            <person name="Lee S.K."/>
        </authorList>
    </citation>
    <scope>NUCLEOTIDE SEQUENCE [LARGE SCALE GENOMIC DNA]</scope>
    <source>
        <tissue evidence="2">Muscle</tissue>
    </source>
</reference>
<comment type="caution">
    <text evidence="2">The sequence shown here is derived from an EMBL/GenBank/DDBJ whole genome shotgun (WGS) entry which is preliminary data.</text>
</comment>
<gene>
    <name evidence="2" type="ORF">EYF80_014902</name>
</gene>
<proteinExistence type="predicted"/>
<evidence type="ECO:0000256" key="1">
    <source>
        <dbReference type="SAM" id="MobiDB-lite"/>
    </source>
</evidence>
<keyword evidence="3" id="KW-1185">Reference proteome</keyword>
<accession>A0A4Z2IBL3</accession>
<dbReference type="AlphaFoldDB" id="A0A4Z2IBL3"/>
<protein>
    <submittedName>
        <fullName evidence="2">Uncharacterized protein</fullName>
    </submittedName>
</protein>
<sequence length="66" mass="7179">MEERKREWLKGPGGQSFPVCVDAAQLPGPEPGARSPEPGSIMPGTQPRLLMPQIRRVLLCKPTTKG</sequence>
<dbReference type="Proteomes" id="UP000314294">
    <property type="component" value="Unassembled WGS sequence"/>
</dbReference>
<evidence type="ECO:0000313" key="2">
    <source>
        <dbReference type="EMBL" id="TNN74802.1"/>
    </source>
</evidence>